<gene>
    <name evidence="1" type="ORF">F7725_028424</name>
</gene>
<keyword evidence="2" id="KW-1185">Reference proteome</keyword>
<protein>
    <submittedName>
        <fullName evidence="1">Uncharacterized protein</fullName>
    </submittedName>
</protein>
<name>A0A7J5XFM1_DISMA</name>
<dbReference type="Proteomes" id="UP000518266">
    <property type="component" value="Unassembled WGS sequence"/>
</dbReference>
<evidence type="ECO:0000313" key="2">
    <source>
        <dbReference type="Proteomes" id="UP000518266"/>
    </source>
</evidence>
<sequence length="135" mass="15256">MSVLNGLVKAADQLQGRELYPGVRVNDRFPSRWAQVIQDGPQLIASKSRTFGVVPWQTPWVKDAKSGKEADVGETTFNILDEGIEEALPYTSPWWPLSFSLQIRLAVVLRNVGQEFLEFWAAFISNLHGSQRIDR</sequence>
<reference evidence="1 2" key="1">
    <citation type="submission" date="2020-03" db="EMBL/GenBank/DDBJ databases">
        <title>Dissostichus mawsoni Genome sequencing and assembly.</title>
        <authorList>
            <person name="Park H."/>
        </authorList>
    </citation>
    <scope>NUCLEOTIDE SEQUENCE [LARGE SCALE GENOMIC DNA]</scope>
    <source>
        <strain evidence="1">DM0001</strain>
        <tissue evidence="1">Muscle</tissue>
    </source>
</reference>
<dbReference type="AlphaFoldDB" id="A0A7J5XFM1"/>
<comment type="caution">
    <text evidence="1">The sequence shown here is derived from an EMBL/GenBank/DDBJ whole genome shotgun (WGS) entry which is preliminary data.</text>
</comment>
<evidence type="ECO:0000313" key="1">
    <source>
        <dbReference type="EMBL" id="KAF3835866.1"/>
    </source>
</evidence>
<accession>A0A7J5XFM1</accession>
<dbReference type="EMBL" id="JAAKFY010000024">
    <property type="protein sequence ID" value="KAF3835866.1"/>
    <property type="molecule type" value="Genomic_DNA"/>
</dbReference>
<proteinExistence type="predicted"/>
<organism evidence="1 2">
    <name type="scientific">Dissostichus mawsoni</name>
    <name type="common">Antarctic cod</name>
    <dbReference type="NCBI Taxonomy" id="36200"/>
    <lineage>
        <taxon>Eukaryota</taxon>
        <taxon>Metazoa</taxon>
        <taxon>Chordata</taxon>
        <taxon>Craniata</taxon>
        <taxon>Vertebrata</taxon>
        <taxon>Euteleostomi</taxon>
        <taxon>Actinopterygii</taxon>
        <taxon>Neopterygii</taxon>
        <taxon>Teleostei</taxon>
        <taxon>Neoteleostei</taxon>
        <taxon>Acanthomorphata</taxon>
        <taxon>Eupercaria</taxon>
        <taxon>Perciformes</taxon>
        <taxon>Notothenioidei</taxon>
        <taxon>Nototheniidae</taxon>
        <taxon>Dissostichus</taxon>
    </lineage>
</organism>